<dbReference type="GO" id="GO:0046872">
    <property type="term" value="F:metal ion binding"/>
    <property type="evidence" value="ECO:0007669"/>
    <property type="project" value="UniProtKB-KW"/>
</dbReference>
<dbReference type="PANTHER" id="PTHR40394:SF2">
    <property type="entry name" value="QUINOL:CYTOCHROME C OXIDOREDUCTASE MEMBRANE PROTEIN"/>
    <property type="match status" value="1"/>
</dbReference>
<keyword evidence="7" id="KW-1185">Reference proteome</keyword>
<reference evidence="6 7" key="1">
    <citation type="submission" date="2019-07" db="EMBL/GenBank/DDBJ databases">
        <authorList>
            <person name="Cremers G."/>
        </authorList>
    </citation>
    <scope>NUCLEOTIDE SEQUENCE [LARGE SCALE GENOMIC DNA]</scope>
</reference>
<dbReference type="PROSITE" id="PS51007">
    <property type="entry name" value="CYTC"/>
    <property type="match status" value="1"/>
</dbReference>
<evidence type="ECO:0000256" key="3">
    <source>
        <dbReference type="ARBA" id="ARBA00023004"/>
    </source>
</evidence>
<keyword evidence="1 4" id="KW-0349">Heme</keyword>
<protein>
    <submittedName>
        <fullName evidence="6">Cytochrome C</fullName>
    </submittedName>
</protein>
<sequence length="105" mass="11631">MTREEMGKILTNPVPVSQQSIENGRRLFEIYCALCHGTNAKGMGPVAVKFVPPPDLTLPFFAQKSDGYIYGTIRNGGPIMPAHGTVLAPKERWDIVNFLRSLQTQ</sequence>
<name>A0A564ZMD2_9BACT</name>
<organism evidence="6 7">
    <name type="scientific">Candidatus Methylomirabilis lanthanidiphila</name>
    <dbReference type="NCBI Taxonomy" id="2211376"/>
    <lineage>
        <taxon>Bacteria</taxon>
        <taxon>Candidatus Methylomirabilota</taxon>
        <taxon>Candidatus Methylomirabilia</taxon>
        <taxon>Candidatus Methylomirabilales</taxon>
        <taxon>Candidatus Methylomirabilaceae</taxon>
        <taxon>Candidatus Methylomirabilis</taxon>
    </lineage>
</organism>
<dbReference type="GO" id="GO:0020037">
    <property type="term" value="F:heme binding"/>
    <property type="evidence" value="ECO:0007669"/>
    <property type="project" value="InterPro"/>
</dbReference>
<evidence type="ECO:0000256" key="2">
    <source>
        <dbReference type="ARBA" id="ARBA00022723"/>
    </source>
</evidence>
<keyword evidence="3 4" id="KW-0408">Iron</keyword>
<dbReference type="PANTHER" id="PTHR40394">
    <property type="entry name" value="LIPOPROTEIN-RELATED"/>
    <property type="match status" value="1"/>
</dbReference>
<keyword evidence="2 4" id="KW-0479">Metal-binding</keyword>
<dbReference type="SUPFAM" id="SSF46626">
    <property type="entry name" value="Cytochrome c"/>
    <property type="match status" value="1"/>
</dbReference>
<dbReference type="Proteomes" id="UP000334340">
    <property type="component" value="Unassembled WGS sequence"/>
</dbReference>
<feature type="domain" description="Cytochrome c" evidence="5">
    <location>
        <begin position="19"/>
        <end position="103"/>
    </location>
</feature>
<dbReference type="EMBL" id="CABIKM010000063">
    <property type="protein sequence ID" value="VUZ86490.1"/>
    <property type="molecule type" value="Genomic_DNA"/>
</dbReference>
<dbReference type="Pfam" id="PF13442">
    <property type="entry name" value="Cytochrome_CBB3"/>
    <property type="match status" value="1"/>
</dbReference>
<dbReference type="Gene3D" id="1.10.760.10">
    <property type="entry name" value="Cytochrome c-like domain"/>
    <property type="match status" value="1"/>
</dbReference>
<accession>A0A564ZMD2</accession>
<gene>
    <name evidence="6" type="ORF">MELA_02893</name>
</gene>
<evidence type="ECO:0000313" key="7">
    <source>
        <dbReference type="Proteomes" id="UP000334340"/>
    </source>
</evidence>
<evidence type="ECO:0000256" key="4">
    <source>
        <dbReference type="PROSITE-ProRule" id="PRU00433"/>
    </source>
</evidence>
<dbReference type="AlphaFoldDB" id="A0A564ZMD2"/>
<proteinExistence type="predicted"/>
<evidence type="ECO:0000256" key="1">
    <source>
        <dbReference type="ARBA" id="ARBA00022617"/>
    </source>
</evidence>
<evidence type="ECO:0000313" key="6">
    <source>
        <dbReference type="EMBL" id="VUZ86490.1"/>
    </source>
</evidence>
<dbReference type="InterPro" id="IPR009056">
    <property type="entry name" value="Cyt_c-like_dom"/>
</dbReference>
<dbReference type="GO" id="GO:0009055">
    <property type="term" value="F:electron transfer activity"/>
    <property type="evidence" value="ECO:0007669"/>
    <property type="project" value="InterPro"/>
</dbReference>
<evidence type="ECO:0000259" key="5">
    <source>
        <dbReference type="PROSITE" id="PS51007"/>
    </source>
</evidence>
<dbReference type="InterPro" id="IPR036909">
    <property type="entry name" value="Cyt_c-like_dom_sf"/>
</dbReference>